<feature type="compositionally biased region" description="Polar residues" evidence="1">
    <location>
        <begin position="158"/>
        <end position="173"/>
    </location>
</feature>
<feature type="compositionally biased region" description="Low complexity" evidence="1">
    <location>
        <begin position="1"/>
        <end position="16"/>
    </location>
</feature>
<feature type="compositionally biased region" description="Low complexity" evidence="1">
    <location>
        <begin position="277"/>
        <end position="290"/>
    </location>
</feature>
<feature type="compositionally biased region" description="Polar residues" evidence="1">
    <location>
        <begin position="307"/>
        <end position="324"/>
    </location>
</feature>
<feature type="compositionally biased region" description="Polar residues" evidence="1">
    <location>
        <begin position="400"/>
        <end position="422"/>
    </location>
</feature>
<keyword evidence="3" id="KW-1185">Reference proteome</keyword>
<feature type="compositionally biased region" description="Basic and acidic residues" evidence="1">
    <location>
        <begin position="844"/>
        <end position="855"/>
    </location>
</feature>
<comment type="caution">
    <text evidence="2">The sequence shown here is derived from an EMBL/GenBank/DDBJ whole genome shotgun (WGS) entry which is preliminary data.</text>
</comment>
<evidence type="ECO:0000313" key="2">
    <source>
        <dbReference type="EMBL" id="KAK4240587.1"/>
    </source>
</evidence>
<reference evidence="2" key="2">
    <citation type="submission" date="2023-05" db="EMBL/GenBank/DDBJ databases">
        <authorList>
            <consortium name="Lawrence Berkeley National Laboratory"/>
            <person name="Steindorff A."/>
            <person name="Hensen N."/>
            <person name="Bonometti L."/>
            <person name="Westerberg I."/>
            <person name="Brannstrom I.O."/>
            <person name="Guillou S."/>
            <person name="Cros-Aarteil S."/>
            <person name="Calhoun S."/>
            <person name="Haridas S."/>
            <person name="Kuo A."/>
            <person name="Mondo S."/>
            <person name="Pangilinan J."/>
            <person name="Riley R."/>
            <person name="Labutti K."/>
            <person name="Andreopoulos B."/>
            <person name="Lipzen A."/>
            <person name="Chen C."/>
            <person name="Yanf M."/>
            <person name="Daum C."/>
            <person name="Ng V."/>
            <person name="Clum A."/>
            <person name="Ohm R."/>
            <person name="Martin F."/>
            <person name="Silar P."/>
            <person name="Natvig D."/>
            <person name="Lalanne C."/>
            <person name="Gautier V."/>
            <person name="Ament-Velasquez S.L."/>
            <person name="Kruys A."/>
            <person name="Hutchinson M.I."/>
            <person name="Powell A.J."/>
            <person name="Barry K."/>
            <person name="Miller A.N."/>
            <person name="Grigoriev I.V."/>
            <person name="Debuchy R."/>
            <person name="Gladieux P."/>
            <person name="Thoren M.H."/>
            <person name="Johannesson H."/>
        </authorList>
    </citation>
    <scope>NUCLEOTIDE SEQUENCE</scope>
    <source>
        <strain evidence="2">CBS 532.94</strain>
    </source>
</reference>
<dbReference type="EMBL" id="MU860037">
    <property type="protein sequence ID" value="KAK4240587.1"/>
    <property type="molecule type" value="Genomic_DNA"/>
</dbReference>
<feature type="compositionally biased region" description="Low complexity" evidence="1">
    <location>
        <begin position="968"/>
        <end position="981"/>
    </location>
</feature>
<evidence type="ECO:0000256" key="1">
    <source>
        <dbReference type="SAM" id="MobiDB-lite"/>
    </source>
</evidence>
<organism evidence="2 3">
    <name type="scientific">Achaetomium macrosporum</name>
    <dbReference type="NCBI Taxonomy" id="79813"/>
    <lineage>
        <taxon>Eukaryota</taxon>
        <taxon>Fungi</taxon>
        <taxon>Dikarya</taxon>
        <taxon>Ascomycota</taxon>
        <taxon>Pezizomycotina</taxon>
        <taxon>Sordariomycetes</taxon>
        <taxon>Sordariomycetidae</taxon>
        <taxon>Sordariales</taxon>
        <taxon>Chaetomiaceae</taxon>
        <taxon>Achaetomium</taxon>
    </lineage>
</organism>
<evidence type="ECO:0000313" key="3">
    <source>
        <dbReference type="Proteomes" id="UP001303760"/>
    </source>
</evidence>
<feature type="compositionally biased region" description="Low complexity" evidence="1">
    <location>
        <begin position="204"/>
        <end position="222"/>
    </location>
</feature>
<protein>
    <submittedName>
        <fullName evidence="2">Uncharacterized protein</fullName>
    </submittedName>
</protein>
<feature type="region of interest" description="Disordered" evidence="1">
    <location>
        <begin position="756"/>
        <end position="989"/>
    </location>
</feature>
<feature type="region of interest" description="Disordered" evidence="1">
    <location>
        <begin position="139"/>
        <end position="330"/>
    </location>
</feature>
<dbReference type="Proteomes" id="UP001303760">
    <property type="component" value="Unassembled WGS sequence"/>
</dbReference>
<feature type="compositionally biased region" description="Polar residues" evidence="1">
    <location>
        <begin position="31"/>
        <end position="43"/>
    </location>
</feature>
<reference evidence="2" key="1">
    <citation type="journal article" date="2023" name="Mol. Phylogenet. Evol.">
        <title>Genome-scale phylogeny and comparative genomics of the fungal order Sordariales.</title>
        <authorList>
            <person name="Hensen N."/>
            <person name="Bonometti L."/>
            <person name="Westerberg I."/>
            <person name="Brannstrom I.O."/>
            <person name="Guillou S."/>
            <person name="Cros-Aarteil S."/>
            <person name="Calhoun S."/>
            <person name="Haridas S."/>
            <person name="Kuo A."/>
            <person name="Mondo S."/>
            <person name="Pangilinan J."/>
            <person name="Riley R."/>
            <person name="LaButti K."/>
            <person name="Andreopoulos B."/>
            <person name="Lipzen A."/>
            <person name="Chen C."/>
            <person name="Yan M."/>
            <person name="Daum C."/>
            <person name="Ng V."/>
            <person name="Clum A."/>
            <person name="Steindorff A."/>
            <person name="Ohm R.A."/>
            <person name="Martin F."/>
            <person name="Silar P."/>
            <person name="Natvig D.O."/>
            <person name="Lalanne C."/>
            <person name="Gautier V."/>
            <person name="Ament-Velasquez S.L."/>
            <person name="Kruys A."/>
            <person name="Hutchinson M.I."/>
            <person name="Powell A.J."/>
            <person name="Barry K."/>
            <person name="Miller A.N."/>
            <person name="Grigoriev I.V."/>
            <person name="Debuchy R."/>
            <person name="Gladieux P."/>
            <person name="Hiltunen Thoren M."/>
            <person name="Johannesson H."/>
        </authorList>
    </citation>
    <scope>NUCLEOTIDE SEQUENCE</scope>
    <source>
        <strain evidence="2">CBS 532.94</strain>
    </source>
</reference>
<accession>A0AAN7HD78</accession>
<dbReference type="AlphaFoldDB" id="A0AAN7HD78"/>
<feature type="compositionally biased region" description="Low complexity" evidence="1">
    <location>
        <begin position="53"/>
        <end position="67"/>
    </location>
</feature>
<sequence length="1044" mass="114090">MGGGNNNNNNNNSNNGWDISEPAPSVDADATQASPQAPGNNTDAVPASVADPGASDAAQAPLQAAGDTMGTAQVFPGGAGDSNPTQDEQGIGQTGFGLMGIDDESEFDQKFREYMAAAQNEDPIRDFLRTGEGQGVAAASNFSFQASDQKPAAPVPQPSNAHSQEPTDSNAQVPSHFHDAQSLSSLPHSSTDPNAQVPSHPQDAQSSLSFPQSSPQAQGPSYSPAPPPASGPGGGTNGVHPNPPATSTPVSGYSGHWMSQHPASNDQFGMYPQNPVPQTQQYPGQGTQNNHWHGFGAQNHGGGPSRALSQPHQYPRQGTHNNYGQGFGAQNPFVVGGPGYMPSQYGQAPAVPQPLPIRSQVPSVPHQPQQSLGQGGQYNYVPASGAQNLNFGVVPMQTHAIPNQPSQAPALNQPVQANQPNPTGKIGHGRHEKDDPKNNPSLFYQEPQGLAPWGPMVDKAEREEEHRKKRSSGKTQSLSKKRKSGKKEDRRHLFEYYMETAELNQWVTIKKEELVGFFSGVGHPNPERRLTLWIQNVPAQFKHRFATPTGGKCRLHSCIEPNSTIQKGEFRVAFDEFSDGADAPFSNPTLNPFHNAAYMHLHCFETTFDLGYLIHHGAAKFGFQIRPDLRTLRWEETNPMSIEKDGKGLGEIEAAYYRWVESQKARADQLEAQNQQNPLGPQYTGFDLTSPVHAKHEQRLGYTLTTTKLGLQPDIRGVVRERRREKTVRKEANGEKVVGGVDIELHKGDLEKLIELKKKGKPAQRKPALPHGRGDKRKRQQGLNEDSRDESNENQPPSRATKRRRVASTNDDDDSSKFLSDENIYDATPRGSPRRRPRAVLPLSRERRDNREVRAPKRPGQAAKPERTQPRPQRQGGAGKRKRAADSSKGASSDAQPSAKRVKREKQHWYSTSEDSGPDSPKYVPDSPWDPSSDEDCRIFRPPANPYKLVPVTDPPSTTSRDGDLPSGGEPPAQQEHQQAAGPPPPAVDALNMLLDRRREALRHQIQGLPARQLVEIEEQVRRREEQGGLTPTPNGLKPKAQSF</sequence>
<feature type="region of interest" description="Disordered" evidence="1">
    <location>
        <begin position="399"/>
        <end position="488"/>
    </location>
</feature>
<feature type="region of interest" description="Disordered" evidence="1">
    <location>
        <begin position="1"/>
        <end position="100"/>
    </location>
</feature>
<proteinExistence type="predicted"/>
<feature type="compositionally biased region" description="Polar residues" evidence="1">
    <location>
        <begin position="181"/>
        <end position="203"/>
    </location>
</feature>
<feature type="region of interest" description="Disordered" evidence="1">
    <location>
        <begin position="1020"/>
        <end position="1044"/>
    </location>
</feature>
<name>A0AAN7HD78_9PEZI</name>
<gene>
    <name evidence="2" type="ORF">C8A03DRAFT_31292</name>
</gene>